<dbReference type="AlphaFoldDB" id="A0AA51MMG4"/>
<comment type="similarity">
    <text evidence="6">Belongs to the HepT RNase toxin family.</text>
</comment>
<evidence type="ECO:0000256" key="2">
    <source>
        <dbReference type="ARBA" id="ARBA00022649"/>
    </source>
</evidence>
<dbReference type="RefSeq" id="WP_308135993.1">
    <property type="nucleotide sequence ID" value="NZ_CP133197.1"/>
</dbReference>
<reference evidence="8 9" key="1">
    <citation type="submission" date="2023-08" db="EMBL/GenBank/DDBJ databases">
        <title>New molecular markers tilS and rpoB for phylogenetic and monitoring studies of the genus Thiothrix biodiversity.</title>
        <authorList>
            <person name="Ravin N.V."/>
            <person name="Smolyakov D."/>
            <person name="Markov N.D."/>
            <person name="Beletsky A.V."/>
            <person name="Mardanov A.V."/>
            <person name="Rudenko T.S."/>
            <person name="Grabovich M.Y."/>
        </authorList>
    </citation>
    <scope>NUCLEOTIDE SEQUENCE</scope>
    <source>
        <strain evidence="8">DNT52</strain>
        <strain evidence="7 9">H33</strain>
    </source>
</reference>
<evidence type="ECO:0000313" key="7">
    <source>
        <dbReference type="EMBL" id="MDQ5770236.1"/>
    </source>
</evidence>
<dbReference type="InterPro" id="IPR051813">
    <property type="entry name" value="HepT_RNase_toxin"/>
</dbReference>
<dbReference type="EMBL" id="JAVFKN010000027">
    <property type="protein sequence ID" value="MDQ5770236.1"/>
    <property type="molecule type" value="Genomic_DNA"/>
</dbReference>
<keyword evidence="2" id="KW-1277">Toxin-antitoxin system</keyword>
<keyword evidence="9" id="KW-1185">Reference proteome</keyword>
<dbReference type="InterPro" id="IPR037038">
    <property type="entry name" value="HepT-like_sf"/>
</dbReference>
<accession>A0AA51MMG4</accession>
<evidence type="ECO:0000256" key="4">
    <source>
        <dbReference type="ARBA" id="ARBA00022741"/>
    </source>
</evidence>
<dbReference type="GO" id="GO:0000166">
    <property type="term" value="F:nucleotide binding"/>
    <property type="evidence" value="ECO:0007669"/>
    <property type="project" value="UniProtKB-KW"/>
</dbReference>
<proteinExistence type="inferred from homology"/>
<dbReference type="InterPro" id="IPR008201">
    <property type="entry name" value="HepT-like"/>
</dbReference>
<keyword evidence="1" id="KW-0597">Phosphoprotein</keyword>
<gene>
    <name evidence="7" type="ORF">RCC75_16990</name>
    <name evidence="8" type="ORF">RCG00_19180</name>
</gene>
<evidence type="ECO:0000313" key="9">
    <source>
        <dbReference type="Proteomes" id="UP001223336"/>
    </source>
</evidence>
<dbReference type="GO" id="GO:0004540">
    <property type="term" value="F:RNA nuclease activity"/>
    <property type="evidence" value="ECO:0007669"/>
    <property type="project" value="InterPro"/>
</dbReference>
<keyword evidence="3" id="KW-0540">Nuclease</keyword>
<dbReference type="GO" id="GO:0110001">
    <property type="term" value="C:toxin-antitoxin complex"/>
    <property type="evidence" value="ECO:0007669"/>
    <property type="project" value="InterPro"/>
</dbReference>
<dbReference type="PANTHER" id="PTHR34139">
    <property type="entry name" value="UPF0331 PROTEIN MJ0127"/>
    <property type="match status" value="1"/>
</dbReference>
<name>A0AA51MMG4_9GAMM</name>
<dbReference type="EMBL" id="CP133217">
    <property type="protein sequence ID" value="WML86399.1"/>
    <property type="molecule type" value="Genomic_DNA"/>
</dbReference>
<evidence type="ECO:0000256" key="1">
    <source>
        <dbReference type="ARBA" id="ARBA00022553"/>
    </source>
</evidence>
<evidence type="ECO:0000256" key="3">
    <source>
        <dbReference type="ARBA" id="ARBA00022722"/>
    </source>
</evidence>
<dbReference type="Pfam" id="PF01934">
    <property type="entry name" value="HepT-like"/>
    <property type="match status" value="1"/>
</dbReference>
<evidence type="ECO:0000313" key="8">
    <source>
        <dbReference type="EMBL" id="WML86399.1"/>
    </source>
</evidence>
<organism evidence="8">
    <name type="scientific">Thiothrix subterranea</name>
    <dbReference type="NCBI Taxonomy" id="2735563"/>
    <lineage>
        <taxon>Bacteria</taxon>
        <taxon>Pseudomonadati</taxon>
        <taxon>Pseudomonadota</taxon>
        <taxon>Gammaproteobacteria</taxon>
        <taxon>Thiotrichales</taxon>
        <taxon>Thiotrichaceae</taxon>
        <taxon>Thiothrix</taxon>
    </lineage>
</organism>
<dbReference type="PANTHER" id="PTHR34139:SF1">
    <property type="entry name" value="RNASE MJ1380-RELATED"/>
    <property type="match status" value="1"/>
</dbReference>
<protein>
    <submittedName>
        <fullName evidence="8">DUF86 domain-containing protein</fullName>
    </submittedName>
</protein>
<evidence type="ECO:0000256" key="5">
    <source>
        <dbReference type="ARBA" id="ARBA00022801"/>
    </source>
</evidence>
<dbReference type="Gene3D" id="1.20.120.580">
    <property type="entry name" value="bsu32300-like"/>
    <property type="match status" value="1"/>
</dbReference>
<dbReference type="Proteomes" id="UP001223336">
    <property type="component" value="Unassembled WGS sequence"/>
</dbReference>
<evidence type="ECO:0000256" key="6">
    <source>
        <dbReference type="ARBA" id="ARBA00024207"/>
    </source>
</evidence>
<keyword evidence="4" id="KW-0547">Nucleotide-binding</keyword>
<dbReference type="Proteomes" id="UP001229862">
    <property type="component" value="Chromosome"/>
</dbReference>
<keyword evidence="5" id="KW-0378">Hydrolase</keyword>
<sequence length="80" mass="9212">MILIAAGEELKNIDRKTEGKLFQQYPAVRWRGAMGMRDVLAHTYFHVDAEQLFNICKNDIPTMIATLETMLSDLQQAERN</sequence>
<dbReference type="GO" id="GO:0016787">
    <property type="term" value="F:hydrolase activity"/>
    <property type="evidence" value="ECO:0007669"/>
    <property type="project" value="UniProtKB-KW"/>
</dbReference>